<dbReference type="NCBIfam" id="TIGR00232">
    <property type="entry name" value="tktlase_bact"/>
    <property type="match status" value="1"/>
</dbReference>
<dbReference type="Pfam" id="PF02779">
    <property type="entry name" value="Transket_pyr"/>
    <property type="match status" value="1"/>
</dbReference>
<feature type="domain" description="Transketolase-like pyrimidine-binding" evidence="19">
    <location>
        <begin position="364"/>
        <end position="536"/>
    </location>
</feature>
<evidence type="ECO:0000256" key="13">
    <source>
        <dbReference type="NCBIfam" id="TIGR00232"/>
    </source>
</evidence>
<keyword evidence="7" id="KW-0808">Transferase</keyword>
<dbReference type="InterPro" id="IPR009014">
    <property type="entry name" value="Transketo_C/PFOR_II"/>
</dbReference>
<evidence type="ECO:0000256" key="3">
    <source>
        <dbReference type="ARBA" id="ARBA00007131"/>
    </source>
</evidence>
<evidence type="ECO:0000256" key="16">
    <source>
        <dbReference type="PIRSR" id="PIRSR605478-3"/>
    </source>
</evidence>
<dbReference type="Proteomes" id="UP000051913">
    <property type="component" value="Unassembled WGS sequence"/>
</dbReference>
<reference evidence="20 21" key="1">
    <citation type="submission" date="2014-03" db="EMBL/GenBank/DDBJ databases">
        <title>Bradyrhizobium valentinum sp. nov., isolated from effective nodules of Lupinus mariae-josephae, a lupine endemic of basic-lime soils in Eastern Spain.</title>
        <authorList>
            <person name="Duran D."/>
            <person name="Rey L."/>
            <person name="Navarro A."/>
            <person name="Busquets A."/>
            <person name="Imperial J."/>
            <person name="Ruiz-Argueso T."/>
        </authorList>
    </citation>
    <scope>NUCLEOTIDE SEQUENCE [LARGE SCALE GENOMIC DNA]</scope>
    <source>
        <strain evidence="20 21">LmjM3</strain>
    </source>
</reference>
<feature type="binding site" evidence="17">
    <location>
        <position position="166"/>
    </location>
    <ligand>
        <name>Mg(2+)</name>
        <dbReference type="ChEBI" id="CHEBI:18420"/>
    </ligand>
</feature>
<evidence type="ECO:0000256" key="7">
    <source>
        <dbReference type="ARBA" id="ARBA00022679"/>
    </source>
</evidence>
<feature type="binding site" evidence="16">
    <location>
        <position position="167"/>
    </location>
    <ligand>
        <name>thiamine diphosphate</name>
        <dbReference type="ChEBI" id="CHEBI:58937"/>
    </ligand>
</feature>
<dbReference type="GO" id="GO:0046872">
    <property type="term" value="F:metal ion binding"/>
    <property type="evidence" value="ECO:0007669"/>
    <property type="project" value="UniProtKB-KW"/>
</dbReference>
<feature type="binding site" evidence="15">
    <location>
        <position position="272"/>
    </location>
    <ligand>
        <name>substrate</name>
    </ligand>
</feature>
<dbReference type="CDD" id="cd07033">
    <property type="entry name" value="TPP_PYR_DXS_TK_like"/>
    <property type="match status" value="1"/>
</dbReference>
<protein>
    <recommendedName>
        <fullName evidence="5 13">Transketolase</fullName>
        <ecNumber evidence="5 13">2.2.1.1</ecNumber>
    </recommendedName>
</protein>
<feature type="binding site" evidence="17">
    <location>
        <position position="196"/>
    </location>
    <ligand>
        <name>Mg(2+)</name>
        <dbReference type="ChEBI" id="CHEBI:18420"/>
    </ligand>
</feature>
<feature type="active site" description="Proton donor" evidence="14">
    <location>
        <position position="423"/>
    </location>
</feature>
<feature type="site" description="Important for catalytic activity" evidence="18">
    <location>
        <position position="272"/>
    </location>
</feature>
<feature type="site" description="Important for catalytic activity" evidence="18">
    <location>
        <position position="24"/>
    </location>
</feature>
<feature type="binding site" evidence="16">
    <location>
        <position position="448"/>
    </location>
    <ligand>
        <name>thiamine diphosphate</name>
        <dbReference type="ChEBI" id="CHEBI:58937"/>
    </ligand>
</feature>
<feature type="binding site" evidence="16">
    <location>
        <position position="196"/>
    </location>
    <ligand>
        <name>thiamine diphosphate</name>
        <dbReference type="ChEBI" id="CHEBI:58937"/>
    </ligand>
</feature>
<dbReference type="InterPro" id="IPR033247">
    <property type="entry name" value="Transketolase_fam"/>
</dbReference>
<dbReference type="FunFam" id="3.40.50.970:FF:000004">
    <property type="entry name" value="Transketolase"/>
    <property type="match status" value="1"/>
</dbReference>
<comment type="caution">
    <text evidence="20">The sequence shown here is derived from an EMBL/GenBank/DDBJ whole genome shotgun (WGS) entry which is preliminary data.</text>
</comment>
<evidence type="ECO:0000256" key="1">
    <source>
        <dbReference type="ARBA" id="ARBA00001913"/>
    </source>
</evidence>
<evidence type="ECO:0000256" key="12">
    <source>
        <dbReference type="ARBA" id="ARBA00049473"/>
    </source>
</evidence>
<evidence type="ECO:0000313" key="21">
    <source>
        <dbReference type="Proteomes" id="UP000051913"/>
    </source>
</evidence>
<dbReference type="PROSITE" id="PS00802">
    <property type="entry name" value="TRANSKETOLASE_2"/>
    <property type="match status" value="1"/>
</dbReference>
<comment type="similarity">
    <text evidence="3">Belongs to the transketolase family.</text>
</comment>
<dbReference type="CDD" id="cd02012">
    <property type="entry name" value="TPP_TK"/>
    <property type="match status" value="1"/>
</dbReference>
<dbReference type="Pfam" id="PF00456">
    <property type="entry name" value="Transketolase_N"/>
    <property type="match status" value="1"/>
</dbReference>
<dbReference type="InterPro" id="IPR005474">
    <property type="entry name" value="Transketolase_N"/>
</dbReference>
<dbReference type="InterPro" id="IPR005475">
    <property type="entry name" value="Transketolase-like_Pyr-bd"/>
</dbReference>
<accession>A0A0R3KMM6</accession>
<dbReference type="STRING" id="1518501.CQ10_34075"/>
<dbReference type="SUPFAM" id="SSF52922">
    <property type="entry name" value="TK C-terminal domain-like"/>
    <property type="match status" value="1"/>
</dbReference>
<dbReference type="InterPro" id="IPR005478">
    <property type="entry name" value="Transketolase_bac-like"/>
</dbReference>
<evidence type="ECO:0000256" key="9">
    <source>
        <dbReference type="ARBA" id="ARBA00022837"/>
    </source>
</evidence>
<feature type="binding site" evidence="15">
    <location>
        <position position="24"/>
    </location>
    <ligand>
        <name>substrate</name>
    </ligand>
</feature>
<dbReference type="EC" id="2.2.1.1" evidence="5 13"/>
<dbReference type="FunFam" id="3.40.50.970:FF:000003">
    <property type="entry name" value="Transketolase"/>
    <property type="match status" value="1"/>
</dbReference>
<feature type="binding site" evidence="16">
    <location>
        <begin position="125"/>
        <end position="127"/>
    </location>
    <ligand>
        <name>thiamine diphosphate</name>
        <dbReference type="ChEBI" id="CHEBI:58937"/>
    </ligand>
</feature>
<name>A0A0R3KMM6_9BRAD</name>
<sequence length="683" mass="74944">MDQLCVNTIRTLAMDAVQAANSGHPGTPMALAPVAYCLWQRVLRFDPSHPIWPNRDRFVLSVGHASMLLYAMLHLSGVKAVNPKYETLGQLSVTLGDIKRFRQLDSKCPGHPEYRWTSGVETTTGPLGQGLATSVGMAIAERWLASYFNRPGFNLFDYDIYALCGDGCMMEGISGEAASLAGHLKLDNLCWIYDNNHITIEGNTALAYSDDVATRFIGHGWNVTRVGDANDLEMLERAFRTFKSTSDRPTLIIVDSHIAYGAPNRQDTSAAHGEPLGEEEIRLAKRHYGWPPDAKFLVPDEVLEHFQKGIGARGLALHQAWRAQFEEYRRQYPVLAEEGYRLLRRELPDGWDKGFPAFSPGKAIATRDASGQALNALAENVPCLLGGSADLGPSCKTRLTFEGAGDFSAQNPAGRNLHFGIREHAMGAILNGLSLSKIRPFGSGFLIFSDYARTAIRLSALMEIPVIHIFTHDSIGVGEDGPTHQPVEHLASLRAIPGLITLRPADANETVEAWRVIAGFRHEPVALILTRQAVPTLDRTKYAAAEGVPRGAYVLADADDGRPHVLLLATGSEVALCVEAYETLKAEGIKARVVSMPSWEMFEYYCRDHPDYREQVLPESVNARVSVEKGSTLGWARYVGRSGHSIGMETFGASAPLRELQKKFGFTPENIVAAAKLQIAKAR</sequence>
<organism evidence="20 21">
    <name type="scientific">Bradyrhizobium valentinum</name>
    <dbReference type="NCBI Taxonomy" id="1518501"/>
    <lineage>
        <taxon>Bacteria</taxon>
        <taxon>Pseudomonadati</taxon>
        <taxon>Pseudomonadota</taxon>
        <taxon>Alphaproteobacteria</taxon>
        <taxon>Hyphomicrobiales</taxon>
        <taxon>Nitrobacteraceae</taxon>
        <taxon>Bradyrhizobium</taxon>
    </lineage>
</organism>
<dbReference type="GO" id="GO:0019253">
    <property type="term" value="P:reductive pentose-phosphate cycle"/>
    <property type="evidence" value="ECO:0007669"/>
    <property type="project" value="UniProtKB-KW"/>
</dbReference>
<proteinExistence type="inferred from homology"/>
<keyword evidence="21" id="KW-1185">Reference proteome</keyword>
<keyword evidence="9" id="KW-0106">Calcium</keyword>
<evidence type="ECO:0000256" key="2">
    <source>
        <dbReference type="ARBA" id="ARBA00001941"/>
    </source>
</evidence>
<keyword evidence="11 16" id="KW-0786">Thiamine pyrophosphate</keyword>
<feature type="binding site" evidence="16">
    <location>
        <position position="64"/>
    </location>
    <ligand>
        <name>thiamine diphosphate</name>
        <dbReference type="ChEBI" id="CHEBI:58937"/>
    </ligand>
</feature>
<evidence type="ECO:0000256" key="8">
    <source>
        <dbReference type="ARBA" id="ARBA00022723"/>
    </source>
</evidence>
<dbReference type="Gene3D" id="3.40.50.920">
    <property type="match status" value="1"/>
</dbReference>
<comment type="subunit">
    <text evidence="4">Homodimer.</text>
</comment>
<dbReference type="FunFam" id="3.40.50.920:FF:000003">
    <property type="entry name" value="Transketolase"/>
    <property type="match status" value="1"/>
</dbReference>
<dbReference type="GO" id="GO:0004802">
    <property type="term" value="F:transketolase activity"/>
    <property type="evidence" value="ECO:0007669"/>
    <property type="project" value="UniProtKB-UniRule"/>
</dbReference>
<dbReference type="InterPro" id="IPR029061">
    <property type="entry name" value="THDP-binding"/>
</dbReference>
<evidence type="ECO:0000256" key="14">
    <source>
        <dbReference type="PIRSR" id="PIRSR605478-1"/>
    </source>
</evidence>
<dbReference type="GO" id="GO:0005829">
    <property type="term" value="C:cytosol"/>
    <property type="evidence" value="ECO:0007669"/>
    <property type="project" value="TreeGrafter"/>
</dbReference>
<comment type="cofactor">
    <cofactor evidence="17">
        <name>Mg(2+)</name>
        <dbReference type="ChEBI" id="CHEBI:18420"/>
    </cofactor>
    <text evidence="17">Binds 1 Mg(2+) ion per subunit. Can also utilize other divalent metal cations, such as Ca(2+), Mn(2+) and Co(2+).</text>
</comment>
<dbReference type="InterPro" id="IPR020826">
    <property type="entry name" value="Transketolase_BS"/>
</dbReference>
<comment type="cofactor">
    <cofactor evidence="16">
        <name>thiamine diphosphate</name>
        <dbReference type="ChEBI" id="CHEBI:58937"/>
    </cofactor>
    <text evidence="16">Binds 1 thiamine pyrophosphate per subunit. During the reaction, the substrate forms a covalent intermediate with the cofactor.</text>
</comment>
<dbReference type="RefSeq" id="WP_057849894.1">
    <property type="nucleotide sequence ID" value="NZ_LLXX01000050.1"/>
</dbReference>
<keyword evidence="10 17" id="KW-0460">Magnesium</keyword>
<dbReference type="EMBL" id="LLXX01000050">
    <property type="protein sequence ID" value="KRR10551.1"/>
    <property type="molecule type" value="Genomic_DNA"/>
</dbReference>
<evidence type="ECO:0000256" key="5">
    <source>
        <dbReference type="ARBA" id="ARBA00013152"/>
    </source>
</evidence>
<dbReference type="AlphaFoldDB" id="A0A0R3KMM6"/>
<dbReference type="SMART" id="SM00861">
    <property type="entry name" value="Transket_pyr"/>
    <property type="match status" value="1"/>
</dbReference>
<gene>
    <name evidence="20" type="ORF">CP49_12275</name>
</gene>
<evidence type="ECO:0000256" key="11">
    <source>
        <dbReference type="ARBA" id="ARBA00023052"/>
    </source>
</evidence>
<evidence type="ECO:0000313" key="20">
    <source>
        <dbReference type="EMBL" id="KRR10551.1"/>
    </source>
</evidence>
<dbReference type="SUPFAM" id="SSF52518">
    <property type="entry name" value="Thiamin diphosphate-binding fold (THDP-binding)"/>
    <property type="match status" value="2"/>
</dbReference>
<evidence type="ECO:0000256" key="18">
    <source>
        <dbReference type="PIRSR" id="PIRSR605478-5"/>
    </source>
</evidence>
<comment type="catalytic activity">
    <reaction evidence="12">
        <text>D-sedoheptulose 7-phosphate + D-glyceraldehyde 3-phosphate = aldehydo-D-ribose 5-phosphate + D-xylulose 5-phosphate</text>
        <dbReference type="Rhea" id="RHEA:10508"/>
        <dbReference type="ChEBI" id="CHEBI:57483"/>
        <dbReference type="ChEBI" id="CHEBI:57737"/>
        <dbReference type="ChEBI" id="CHEBI:58273"/>
        <dbReference type="ChEBI" id="CHEBI:59776"/>
        <dbReference type="EC" id="2.2.1.1"/>
    </reaction>
</comment>
<evidence type="ECO:0000259" key="19">
    <source>
        <dbReference type="SMART" id="SM00861"/>
    </source>
</evidence>
<dbReference type="Pfam" id="PF22613">
    <property type="entry name" value="Transketolase_C_1"/>
    <property type="match status" value="1"/>
</dbReference>
<comment type="cofactor">
    <cofactor evidence="1">
        <name>Ca(2+)</name>
        <dbReference type="ChEBI" id="CHEBI:29108"/>
    </cofactor>
</comment>
<keyword evidence="8 17" id="KW-0479">Metal-binding</keyword>
<dbReference type="GO" id="GO:0009052">
    <property type="term" value="P:pentose-phosphate shunt, non-oxidative branch"/>
    <property type="evidence" value="ECO:0007669"/>
    <property type="project" value="UniProtKB-ARBA"/>
</dbReference>
<dbReference type="PANTHER" id="PTHR43522:SF2">
    <property type="entry name" value="TRANSKETOLASE 1-RELATED"/>
    <property type="match status" value="1"/>
</dbReference>
<feature type="binding site" evidence="15">
    <location>
        <position position="367"/>
    </location>
    <ligand>
        <name>substrate</name>
    </ligand>
</feature>
<evidence type="ECO:0000256" key="15">
    <source>
        <dbReference type="PIRSR" id="PIRSR605478-2"/>
    </source>
</evidence>
<dbReference type="PANTHER" id="PTHR43522">
    <property type="entry name" value="TRANSKETOLASE"/>
    <property type="match status" value="1"/>
</dbReference>
<dbReference type="Gene3D" id="3.40.50.970">
    <property type="match status" value="2"/>
</dbReference>
<comment type="cofactor">
    <cofactor evidence="2">
        <name>Co(2+)</name>
        <dbReference type="ChEBI" id="CHEBI:48828"/>
    </cofactor>
</comment>
<feature type="binding site" evidence="15">
    <location>
        <position position="531"/>
    </location>
    <ligand>
        <name>substrate</name>
    </ligand>
</feature>
<feature type="binding site" evidence="17">
    <location>
        <position position="198"/>
    </location>
    <ligand>
        <name>Mg(2+)</name>
        <dbReference type="ChEBI" id="CHEBI:18420"/>
    </ligand>
</feature>
<feature type="binding site" evidence="15">
    <location>
        <position position="472"/>
    </location>
    <ligand>
        <name>substrate</name>
    </ligand>
</feature>
<evidence type="ECO:0000256" key="17">
    <source>
        <dbReference type="PIRSR" id="PIRSR605478-4"/>
    </source>
</evidence>
<feature type="binding site" evidence="15">
    <location>
        <position position="484"/>
    </location>
    <ligand>
        <name>substrate</name>
    </ligand>
</feature>
<feature type="binding site" evidence="15">
    <location>
        <position position="394"/>
    </location>
    <ligand>
        <name>substrate</name>
    </ligand>
</feature>
<keyword evidence="6" id="KW-0113">Calvin cycle</keyword>
<feature type="binding site" evidence="15">
    <location>
        <position position="480"/>
    </location>
    <ligand>
        <name>substrate</name>
    </ligand>
</feature>
<feature type="binding site" evidence="16">
    <location>
        <position position="272"/>
    </location>
    <ligand>
        <name>thiamine diphosphate</name>
        <dbReference type="ChEBI" id="CHEBI:58937"/>
    </ligand>
</feature>
<evidence type="ECO:0000256" key="4">
    <source>
        <dbReference type="ARBA" id="ARBA00011738"/>
    </source>
</evidence>
<evidence type="ECO:0000256" key="6">
    <source>
        <dbReference type="ARBA" id="ARBA00022567"/>
    </source>
</evidence>
<evidence type="ECO:0000256" key="10">
    <source>
        <dbReference type="ARBA" id="ARBA00022842"/>
    </source>
</evidence>
<dbReference type="InterPro" id="IPR055152">
    <property type="entry name" value="Transketolase-like_C_2"/>
</dbReference>